<evidence type="ECO:0000313" key="1">
    <source>
        <dbReference type="EMBL" id="SDE70650.1"/>
    </source>
</evidence>
<dbReference type="Proteomes" id="UP000198546">
    <property type="component" value="Chromosome i"/>
</dbReference>
<dbReference type="STRING" id="675864.SAMN04489747_4138"/>
<name>A0A1G7F3U9_9ACTN</name>
<accession>A0A1G7F3U9</accession>
<dbReference type="Gene3D" id="2.160.20.10">
    <property type="entry name" value="Single-stranded right-handed beta-helix, Pectin lyase-like"/>
    <property type="match status" value="2"/>
</dbReference>
<proteinExistence type="predicted"/>
<sequence length="535" mass="56266">MPARSVLLVVITMSILLGLSSAGPSPGRLADQIVVEPVAPSLPTILSATFSAGEAGAVADDGLDDTAAIQTAIDRAAAAGGGWVLLASGVFELSVDRTTKVAIILRTGVGMRAANPGTSTLKLRDRQGDYHSILYVDPRQQATDLALHGLNFDQNSRANPLTSLASFGSDGRLARFVINIPTGRRVLVDDCSFFDARSRNVVVTSGPAGSVSDVVIRQSRFLGIGGGAWDFDHSSIYATGERIEIVGNIFTATSSGANGAHTAIETHGSDFLIADNVVSGYLKAMNLTGVASRSDRQMVRDNHISDVAIGLYLWSRQMGPVQRTAALREVSITDNHILINTDICRRPDLQEALFCAGVALEPGSDSAIDSLVVARNHIAFTGARPWGSIAPEPQEAGISLWQANRRTMSVRGLRIQDNTVVDSPSSSIAINVRLLPWSDGPSRIDGNELTFSGDHLLTSSTTSDGGAAAVVIQGAGNVRVELTGNAVVDQRRPAVLSYAISATGSCQEFCTVGTTSVEPSSITSYDLGSGWRLSP</sequence>
<dbReference type="RefSeq" id="WP_157677286.1">
    <property type="nucleotide sequence ID" value="NZ_LT629688.1"/>
</dbReference>
<dbReference type="SUPFAM" id="SSF51126">
    <property type="entry name" value="Pectin lyase-like"/>
    <property type="match status" value="1"/>
</dbReference>
<evidence type="ECO:0008006" key="3">
    <source>
        <dbReference type="Google" id="ProtNLM"/>
    </source>
</evidence>
<reference evidence="1 2" key="1">
    <citation type="submission" date="2016-10" db="EMBL/GenBank/DDBJ databases">
        <authorList>
            <person name="de Groot N.N."/>
        </authorList>
    </citation>
    <scope>NUCLEOTIDE SEQUENCE [LARGE SCALE GENOMIC DNA]</scope>
    <source>
        <strain evidence="1 2">MON 2.2</strain>
    </source>
</reference>
<evidence type="ECO:0000313" key="2">
    <source>
        <dbReference type="Proteomes" id="UP000198546"/>
    </source>
</evidence>
<organism evidence="1 2">
    <name type="scientific">Auraticoccus monumenti</name>
    <dbReference type="NCBI Taxonomy" id="675864"/>
    <lineage>
        <taxon>Bacteria</taxon>
        <taxon>Bacillati</taxon>
        <taxon>Actinomycetota</taxon>
        <taxon>Actinomycetes</taxon>
        <taxon>Propionibacteriales</taxon>
        <taxon>Propionibacteriaceae</taxon>
        <taxon>Auraticoccus</taxon>
    </lineage>
</organism>
<dbReference type="InterPro" id="IPR012334">
    <property type="entry name" value="Pectin_lyas_fold"/>
</dbReference>
<dbReference type="EMBL" id="LT629688">
    <property type="protein sequence ID" value="SDE70650.1"/>
    <property type="molecule type" value="Genomic_DNA"/>
</dbReference>
<dbReference type="InterPro" id="IPR011050">
    <property type="entry name" value="Pectin_lyase_fold/virulence"/>
</dbReference>
<protein>
    <recommendedName>
        <fullName evidence="3">Pectate lyase superfamily protein</fullName>
    </recommendedName>
</protein>
<keyword evidence="2" id="KW-1185">Reference proteome</keyword>
<dbReference type="OrthoDB" id="9757799at2"/>
<gene>
    <name evidence="1" type="ORF">SAMN04489747_4138</name>
</gene>
<dbReference type="AlphaFoldDB" id="A0A1G7F3U9"/>